<dbReference type="GO" id="GO:0008757">
    <property type="term" value="F:S-adenosylmethionine-dependent methyltransferase activity"/>
    <property type="evidence" value="ECO:0007669"/>
    <property type="project" value="InterPro"/>
</dbReference>
<organism evidence="2 3">
    <name type="scientific">Lophiostoma macrostomum CBS 122681</name>
    <dbReference type="NCBI Taxonomy" id="1314788"/>
    <lineage>
        <taxon>Eukaryota</taxon>
        <taxon>Fungi</taxon>
        <taxon>Dikarya</taxon>
        <taxon>Ascomycota</taxon>
        <taxon>Pezizomycotina</taxon>
        <taxon>Dothideomycetes</taxon>
        <taxon>Pleosporomycetidae</taxon>
        <taxon>Pleosporales</taxon>
        <taxon>Lophiostomataceae</taxon>
        <taxon>Lophiostoma</taxon>
    </lineage>
</organism>
<accession>A0A6A6SNZ4</accession>
<dbReference type="OrthoDB" id="2013972at2759"/>
<reference evidence="2" key="1">
    <citation type="journal article" date="2020" name="Stud. Mycol.">
        <title>101 Dothideomycetes genomes: a test case for predicting lifestyles and emergence of pathogens.</title>
        <authorList>
            <person name="Haridas S."/>
            <person name="Albert R."/>
            <person name="Binder M."/>
            <person name="Bloem J."/>
            <person name="Labutti K."/>
            <person name="Salamov A."/>
            <person name="Andreopoulos B."/>
            <person name="Baker S."/>
            <person name="Barry K."/>
            <person name="Bills G."/>
            <person name="Bluhm B."/>
            <person name="Cannon C."/>
            <person name="Castanera R."/>
            <person name="Culley D."/>
            <person name="Daum C."/>
            <person name="Ezra D."/>
            <person name="Gonzalez J."/>
            <person name="Henrissat B."/>
            <person name="Kuo A."/>
            <person name="Liang C."/>
            <person name="Lipzen A."/>
            <person name="Lutzoni F."/>
            <person name="Magnuson J."/>
            <person name="Mondo S."/>
            <person name="Nolan M."/>
            <person name="Ohm R."/>
            <person name="Pangilinan J."/>
            <person name="Park H.-J."/>
            <person name="Ramirez L."/>
            <person name="Alfaro M."/>
            <person name="Sun H."/>
            <person name="Tritt A."/>
            <person name="Yoshinaga Y."/>
            <person name="Zwiers L.-H."/>
            <person name="Turgeon B."/>
            <person name="Goodwin S."/>
            <person name="Spatafora J."/>
            <person name="Crous P."/>
            <person name="Grigoriev I."/>
        </authorList>
    </citation>
    <scope>NUCLEOTIDE SEQUENCE</scope>
    <source>
        <strain evidence="2">CBS 122681</strain>
    </source>
</reference>
<evidence type="ECO:0000259" key="1">
    <source>
        <dbReference type="Pfam" id="PF08241"/>
    </source>
</evidence>
<dbReference type="GO" id="GO:0032259">
    <property type="term" value="P:methylation"/>
    <property type="evidence" value="ECO:0007669"/>
    <property type="project" value="UniProtKB-KW"/>
</dbReference>
<dbReference type="InterPro" id="IPR029063">
    <property type="entry name" value="SAM-dependent_MTases_sf"/>
</dbReference>
<dbReference type="Proteomes" id="UP000799324">
    <property type="component" value="Unassembled WGS sequence"/>
</dbReference>
<dbReference type="PANTHER" id="PTHR43591">
    <property type="entry name" value="METHYLTRANSFERASE"/>
    <property type="match status" value="1"/>
</dbReference>
<name>A0A6A6SNZ4_9PLEO</name>
<protein>
    <submittedName>
        <fullName evidence="2">S-adenosyl-L-methionine-dependent methyltransferase</fullName>
    </submittedName>
</protein>
<dbReference type="Gene3D" id="3.40.50.150">
    <property type="entry name" value="Vaccinia Virus protein VP39"/>
    <property type="match status" value="1"/>
</dbReference>
<evidence type="ECO:0000313" key="2">
    <source>
        <dbReference type="EMBL" id="KAF2649409.1"/>
    </source>
</evidence>
<dbReference type="EMBL" id="MU004493">
    <property type="protein sequence ID" value="KAF2649409.1"/>
    <property type="molecule type" value="Genomic_DNA"/>
</dbReference>
<dbReference type="PANTHER" id="PTHR43591:SF105">
    <property type="entry name" value="METHYLTRANSFERASE DOMAIN-CONTAINING PROTEIN-RELATED"/>
    <property type="match status" value="1"/>
</dbReference>
<gene>
    <name evidence="2" type="ORF">K491DRAFT_610842</name>
</gene>
<keyword evidence="2" id="KW-0808">Transferase</keyword>
<dbReference type="AlphaFoldDB" id="A0A6A6SNZ4"/>
<feature type="domain" description="Methyltransferase type 11" evidence="1">
    <location>
        <begin position="51"/>
        <end position="151"/>
    </location>
</feature>
<evidence type="ECO:0000313" key="3">
    <source>
        <dbReference type="Proteomes" id="UP000799324"/>
    </source>
</evidence>
<dbReference type="InterPro" id="IPR013216">
    <property type="entry name" value="Methyltransf_11"/>
</dbReference>
<proteinExistence type="predicted"/>
<keyword evidence="3" id="KW-1185">Reference proteome</keyword>
<dbReference type="SUPFAM" id="SSF53335">
    <property type="entry name" value="S-adenosyl-L-methionine-dependent methyltransferases"/>
    <property type="match status" value="1"/>
</dbReference>
<dbReference type="Pfam" id="PF08241">
    <property type="entry name" value="Methyltransf_11"/>
    <property type="match status" value="1"/>
</dbReference>
<keyword evidence="2" id="KW-0489">Methyltransferase</keyword>
<dbReference type="CDD" id="cd02440">
    <property type="entry name" value="AdoMet_MTases"/>
    <property type="match status" value="1"/>
</dbReference>
<sequence>MSAPVNAQEGLAGFTSVIDVYEHRIGHVCRAVSSHLPPLLKDFPTSGGVVLDNACGTGAASTTLLKHFPNASIYAADIVPPMVSSFKAIISQNAELQNHVKEVRLEDAQSLTFADDMFDASITNFGIFFFPNPELGAAQIFRTLKPGGTAVVTAWKSFGFRPILWEVQDLIKPENPLTQLPLMEPWCDLALLESTLKAGGFKTVELTVVKEGLWGKDKEDFTLVLLENLGAFVSQSWTEAERAGLPAMISKVVDEQQDKFCVTDGAKLGCMMEAWVAVATK</sequence>